<dbReference type="InterPro" id="IPR000836">
    <property type="entry name" value="PRTase_dom"/>
</dbReference>
<dbReference type="InterPro" id="IPR005904">
    <property type="entry name" value="Hxn_phspho_trans"/>
</dbReference>
<dbReference type="PANTHER" id="PTHR43340:SF1">
    <property type="entry name" value="HYPOXANTHINE PHOSPHORIBOSYLTRANSFERASE"/>
    <property type="match status" value="1"/>
</dbReference>
<dbReference type="CDD" id="cd06223">
    <property type="entry name" value="PRTases_typeI"/>
    <property type="match status" value="1"/>
</dbReference>
<keyword evidence="9 16" id="KW-0808">Transferase</keyword>
<keyword evidence="19" id="KW-1185">Reference proteome</keyword>
<evidence type="ECO:0000256" key="14">
    <source>
        <dbReference type="ARBA" id="ARBA00048811"/>
    </source>
</evidence>
<keyword evidence="11 16" id="KW-0660">Purine salvage</keyword>
<dbReference type="GO" id="GO:0004422">
    <property type="term" value="F:hypoxanthine phosphoribosyltransferase activity"/>
    <property type="evidence" value="ECO:0007669"/>
    <property type="project" value="InterPro"/>
</dbReference>
<gene>
    <name evidence="18" type="primary">hpt</name>
    <name evidence="18" type="ORF">H8730_17040</name>
</gene>
<accession>A0A926I3K8</accession>
<evidence type="ECO:0000256" key="13">
    <source>
        <dbReference type="ARBA" id="ARBA00022842"/>
    </source>
</evidence>
<reference evidence="18" key="1">
    <citation type="submission" date="2020-08" db="EMBL/GenBank/DDBJ databases">
        <title>Genome public.</title>
        <authorList>
            <person name="Liu C."/>
            <person name="Sun Q."/>
        </authorList>
    </citation>
    <scope>NUCLEOTIDE SEQUENCE</scope>
    <source>
        <strain evidence="18">NSJ-32</strain>
    </source>
</reference>
<sequence length="173" mass="19854">MDESRIHVMIDEVSLQNRIRQLADEINHDYQGKELAMICVLKGGVMFMTDLAKYIQIPMTMDFMSVSSYGNQQVSTGIVKIMKDLDNSIENQHVLIVEDIMDTGRTLQYLKNLLADRNPASVKICTLLDKPHTRVVPVKADYTGFVIDDKFVLGYGLDYEQHYRNLPYIAYVE</sequence>
<dbReference type="EMBL" id="JACRSQ010000061">
    <property type="protein sequence ID" value="MBC8545241.1"/>
    <property type="molecule type" value="Genomic_DNA"/>
</dbReference>
<evidence type="ECO:0000256" key="10">
    <source>
        <dbReference type="ARBA" id="ARBA00022723"/>
    </source>
</evidence>
<dbReference type="FunFam" id="3.40.50.2020:FF:000006">
    <property type="entry name" value="Hypoxanthine phosphoribosyltransferase"/>
    <property type="match status" value="1"/>
</dbReference>
<comment type="cofactor">
    <cofactor evidence="1 16">
        <name>Mg(2+)</name>
        <dbReference type="ChEBI" id="CHEBI:18420"/>
    </cofactor>
</comment>
<evidence type="ECO:0000256" key="6">
    <source>
        <dbReference type="ARBA" id="ARBA00008391"/>
    </source>
</evidence>
<evidence type="ECO:0000313" key="18">
    <source>
        <dbReference type="EMBL" id="MBC8545241.1"/>
    </source>
</evidence>
<evidence type="ECO:0000256" key="8">
    <source>
        <dbReference type="ARBA" id="ARBA00022676"/>
    </source>
</evidence>
<evidence type="ECO:0000256" key="1">
    <source>
        <dbReference type="ARBA" id="ARBA00001946"/>
    </source>
</evidence>
<dbReference type="GO" id="GO:0046100">
    <property type="term" value="P:hypoxanthine metabolic process"/>
    <property type="evidence" value="ECO:0007669"/>
    <property type="project" value="TreeGrafter"/>
</dbReference>
<comment type="similarity">
    <text evidence="6 16">Belongs to the purine/pyrimidine phosphoribosyltransferase family.</text>
</comment>
<dbReference type="Pfam" id="PF00156">
    <property type="entry name" value="Pribosyltran"/>
    <property type="match status" value="1"/>
</dbReference>
<dbReference type="GO" id="GO:0000287">
    <property type="term" value="F:magnesium ion binding"/>
    <property type="evidence" value="ECO:0007669"/>
    <property type="project" value="TreeGrafter"/>
</dbReference>
<evidence type="ECO:0000256" key="3">
    <source>
        <dbReference type="ARBA" id="ARBA00004496"/>
    </source>
</evidence>
<dbReference type="GO" id="GO:0005829">
    <property type="term" value="C:cytosol"/>
    <property type="evidence" value="ECO:0007669"/>
    <property type="project" value="TreeGrafter"/>
</dbReference>
<evidence type="ECO:0000256" key="11">
    <source>
        <dbReference type="ARBA" id="ARBA00022726"/>
    </source>
</evidence>
<keyword evidence="13 16" id="KW-0460">Magnesium</keyword>
<dbReference type="GO" id="GO:0006166">
    <property type="term" value="P:purine ribonucleoside salvage"/>
    <property type="evidence" value="ECO:0007669"/>
    <property type="project" value="UniProtKB-KW"/>
</dbReference>
<comment type="catalytic activity">
    <reaction evidence="14">
        <text>GMP + diphosphate = guanine + 5-phospho-alpha-D-ribose 1-diphosphate</text>
        <dbReference type="Rhea" id="RHEA:25424"/>
        <dbReference type="ChEBI" id="CHEBI:16235"/>
        <dbReference type="ChEBI" id="CHEBI:33019"/>
        <dbReference type="ChEBI" id="CHEBI:58017"/>
        <dbReference type="ChEBI" id="CHEBI:58115"/>
        <dbReference type="EC" id="2.4.2.8"/>
    </reaction>
    <physiologicalReaction direction="right-to-left" evidence="14">
        <dbReference type="Rhea" id="RHEA:25426"/>
    </physiologicalReaction>
</comment>
<comment type="subcellular location">
    <subcellularLocation>
        <location evidence="3 16">Cytoplasm</location>
    </subcellularLocation>
</comment>
<evidence type="ECO:0000256" key="12">
    <source>
        <dbReference type="ARBA" id="ARBA00022741"/>
    </source>
</evidence>
<keyword evidence="10 16" id="KW-0479">Metal-binding</keyword>
<comment type="catalytic activity">
    <reaction evidence="15">
        <text>IMP + diphosphate = hypoxanthine + 5-phospho-alpha-D-ribose 1-diphosphate</text>
        <dbReference type="Rhea" id="RHEA:17973"/>
        <dbReference type="ChEBI" id="CHEBI:17368"/>
        <dbReference type="ChEBI" id="CHEBI:33019"/>
        <dbReference type="ChEBI" id="CHEBI:58017"/>
        <dbReference type="ChEBI" id="CHEBI:58053"/>
        <dbReference type="EC" id="2.4.2.8"/>
    </reaction>
    <physiologicalReaction direction="right-to-left" evidence="15">
        <dbReference type="Rhea" id="RHEA:17975"/>
    </physiologicalReaction>
</comment>
<keyword evidence="7 16" id="KW-0963">Cytoplasm</keyword>
<dbReference type="InterPro" id="IPR029057">
    <property type="entry name" value="PRTase-like"/>
</dbReference>
<comment type="function">
    <text evidence="2">Purine salvage pathway enzyme that catalyzes the transfer of the ribosyl-5-phosphate group from 5-phospho-alpha-D-ribose 1-diphosphate (PRPP) to the N9 position of the 6-oxopurines hypoxanthine and guanine to form the corresponding ribonucleotides IMP (inosine 5'-monophosphate) and GMP (guanosine 5'-monophosphate), with the release of PPi.</text>
</comment>
<dbReference type="GO" id="GO:0032263">
    <property type="term" value="P:GMP salvage"/>
    <property type="evidence" value="ECO:0007669"/>
    <property type="project" value="TreeGrafter"/>
</dbReference>
<keyword evidence="12 16" id="KW-0547">Nucleotide-binding</keyword>
<protein>
    <recommendedName>
        <fullName evidence="16">Hypoxanthine phosphoribosyltransferase</fullName>
        <ecNumber evidence="16">2.4.2.8</ecNumber>
    </recommendedName>
</protein>
<comment type="caution">
    <text evidence="18">The sequence shown here is derived from an EMBL/GenBank/DDBJ whole genome shotgun (WGS) entry which is preliminary data.</text>
</comment>
<dbReference type="SUPFAM" id="SSF53271">
    <property type="entry name" value="PRTase-like"/>
    <property type="match status" value="1"/>
</dbReference>
<evidence type="ECO:0000256" key="7">
    <source>
        <dbReference type="ARBA" id="ARBA00022490"/>
    </source>
</evidence>
<comment type="pathway">
    <text evidence="5">Purine metabolism; GMP biosynthesis via salvage pathway; GMP from guanine: step 1/1.</text>
</comment>
<evidence type="ECO:0000259" key="17">
    <source>
        <dbReference type="Pfam" id="PF00156"/>
    </source>
</evidence>
<dbReference type="InterPro" id="IPR050408">
    <property type="entry name" value="HGPRT"/>
</dbReference>
<organism evidence="18 19">
    <name type="scientific">Bianquea renquensis</name>
    <dbReference type="NCBI Taxonomy" id="2763661"/>
    <lineage>
        <taxon>Bacteria</taxon>
        <taxon>Bacillati</taxon>
        <taxon>Bacillota</taxon>
        <taxon>Clostridia</taxon>
        <taxon>Eubacteriales</taxon>
        <taxon>Bianqueaceae</taxon>
        <taxon>Bianquea</taxon>
    </lineage>
</organism>
<name>A0A926I3K8_9FIRM</name>
<evidence type="ECO:0000256" key="16">
    <source>
        <dbReference type="RuleBase" id="RU364099"/>
    </source>
</evidence>
<dbReference type="GO" id="GO:0006178">
    <property type="term" value="P:guanine salvage"/>
    <property type="evidence" value="ECO:0007669"/>
    <property type="project" value="TreeGrafter"/>
</dbReference>
<evidence type="ECO:0000256" key="9">
    <source>
        <dbReference type="ARBA" id="ARBA00022679"/>
    </source>
</evidence>
<feature type="domain" description="Phosphoribosyltransferase" evidence="17">
    <location>
        <begin position="18"/>
        <end position="159"/>
    </location>
</feature>
<dbReference type="AlphaFoldDB" id="A0A926I3K8"/>
<dbReference type="RefSeq" id="WP_177716237.1">
    <property type="nucleotide sequence ID" value="NZ_JACRSQ010000061.1"/>
</dbReference>
<dbReference type="Proteomes" id="UP000657006">
    <property type="component" value="Unassembled WGS sequence"/>
</dbReference>
<evidence type="ECO:0000256" key="2">
    <source>
        <dbReference type="ARBA" id="ARBA00002049"/>
    </source>
</evidence>
<evidence type="ECO:0000256" key="15">
    <source>
        <dbReference type="ARBA" id="ARBA00049402"/>
    </source>
</evidence>
<evidence type="ECO:0000256" key="5">
    <source>
        <dbReference type="ARBA" id="ARBA00004676"/>
    </source>
</evidence>
<dbReference type="PANTHER" id="PTHR43340">
    <property type="entry name" value="HYPOXANTHINE-GUANINE PHOSPHORIBOSYLTRANSFERASE"/>
    <property type="match status" value="1"/>
</dbReference>
<proteinExistence type="inferred from homology"/>
<dbReference type="GO" id="GO:0052657">
    <property type="term" value="F:guanine phosphoribosyltransferase activity"/>
    <property type="evidence" value="ECO:0007669"/>
    <property type="project" value="UniProtKB-ARBA"/>
</dbReference>
<dbReference type="NCBIfam" id="TIGR01203">
    <property type="entry name" value="HGPRTase"/>
    <property type="match status" value="1"/>
</dbReference>
<dbReference type="EC" id="2.4.2.8" evidence="16"/>
<comment type="pathway">
    <text evidence="4 16">Purine metabolism; IMP biosynthesis via salvage pathway; IMP from hypoxanthine: step 1/1.</text>
</comment>
<evidence type="ECO:0000313" key="19">
    <source>
        <dbReference type="Proteomes" id="UP000657006"/>
    </source>
</evidence>
<evidence type="ECO:0000256" key="4">
    <source>
        <dbReference type="ARBA" id="ARBA00004669"/>
    </source>
</evidence>
<dbReference type="Gene3D" id="3.40.50.2020">
    <property type="match status" value="1"/>
</dbReference>
<dbReference type="GO" id="GO:0000166">
    <property type="term" value="F:nucleotide binding"/>
    <property type="evidence" value="ECO:0007669"/>
    <property type="project" value="UniProtKB-KW"/>
</dbReference>
<dbReference type="GO" id="GO:0032264">
    <property type="term" value="P:IMP salvage"/>
    <property type="evidence" value="ECO:0007669"/>
    <property type="project" value="TreeGrafter"/>
</dbReference>
<keyword evidence="8 16" id="KW-0328">Glycosyltransferase</keyword>